<dbReference type="GO" id="GO:1990281">
    <property type="term" value="C:efflux pump complex"/>
    <property type="evidence" value="ECO:0007669"/>
    <property type="project" value="TreeGrafter"/>
</dbReference>
<dbReference type="NCBIfam" id="TIGR01730">
    <property type="entry name" value="RND_mfp"/>
    <property type="match status" value="1"/>
</dbReference>
<accession>A0A844WE57</accession>
<evidence type="ECO:0000313" key="6">
    <source>
        <dbReference type="Proteomes" id="UP000443843"/>
    </source>
</evidence>
<evidence type="ECO:0000256" key="1">
    <source>
        <dbReference type="ARBA" id="ARBA00009477"/>
    </source>
</evidence>
<dbReference type="GO" id="GO:0015562">
    <property type="term" value="F:efflux transmembrane transporter activity"/>
    <property type="evidence" value="ECO:0007669"/>
    <property type="project" value="TreeGrafter"/>
</dbReference>
<dbReference type="InterPro" id="IPR058647">
    <property type="entry name" value="BSH_CzcB-like"/>
</dbReference>
<feature type="signal peptide" evidence="2">
    <location>
        <begin position="1"/>
        <end position="23"/>
    </location>
</feature>
<dbReference type="InterPro" id="IPR058792">
    <property type="entry name" value="Beta-barrel_RND_2"/>
</dbReference>
<feature type="chain" id="PRO_5032792130" evidence="2">
    <location>
        <begin position="24"/>
        <end position="269"/>
    </location>
</feature>
<gene>
    <name evidence="5" type="ORF">GLS40_12345</name>
</gene>
<dbReference type="Pfam" id="PF25973">
    <property type="entry name" value="BSH_CzcB"/>
    <property type="match status" value="1"/>
</dbReference>
<dbReference type="AlphaFoldDB" id="A0A844WE57"/>
<dbReference type="PANTHER" id="PTHR30469">
    <property type="entry name" value="MULTIDRUG RESISTANCE PROTEIN MDTA"/>
    <property type="match status" value="1"/>
</dbReference>
<proteinExistence type="inferred from homology"/>
<evidence type="ECO:0000313" key="5">
    <source>
        <dbReference type="EMBL" id="MWB78822.1"/>
    </source>
</evidence>
<keyword evidence="2" id="KW-0732">Signal</keyword>
<feature type="domain" description="CzcB-like barrel-sandwich hybrid" evidence="4">
    <location>
        <begin position="38"/>
        <end position="191"/>
    </location>
</feature>
<reference evidence="5 6" key="1">
    <citation type="submission" date="2019-11" db="EMBL/GenBank/DDBJ databases">
        <title>Pseudooceanicola pacifica sp. nov., isolated from deep-sea sediment of the Pacific Ocean.</title>
        <authorList>
            <person name="Lyu L."/>
        </authorList>
    </citation>
    <scope>NUCLEOTIDE SEQUENCE [LARGE SCALE GENOMIC DNA]</scope>
    <source>
        <strain evidence="5 6">216_PA32_1</strain>
    </source>
</reference>
<evidence type="ECO:0000259" key="4">
    <source>
        <dbReference type="Pfam" id="PF25973"/>
    </source>
</evidence>
<dbReference type="RefSeq" id="WP_160383036.1">
    <property type="nucleotide sequence ID" value="NZ_WNXQ01000006.1"/>
</dbReference>
<dbReference type="Gene3D" id="1.10.287.470">
    <property type="entry name" value="Helix hairpin bin"/>
    <property type="match status" value="1"/>
</dbReference>
<organism evidence="5 6">
    <name type="scientific">Pseudooceanicola pacificus</name>
    <dbReference type="NCBI Taxonomy" id="2676438"/>
    <lineage>
        <taxon>Bacteria</taxon>
        <taxon>Pseudomonadati</taxon>
        <taxon>Pseudomonadota</taxon>
        <taxon>Alphaproteobacteria</taxon>
        <taxon>Rhodobacterales</taxon>
        <taxon>Paracoccaceae</taxon>
        <taxon>Pseudooceanicola</taxon>
    </lineage>
</organism>
<dbReference type="Gene3D" id="2.40.30.170">
    <property type="match status" value="1"/>
</dbReference>
<dbReference type="EMBL" id="WNXQ01000006">
    <property type="protein sequence ID" value="MWB78822.1"/>
    <property type="molecule type" value="Genomic_DNA"/>
</dbReference>
<dbReference type="PANTHER" id="PTHR30469:SF15">
    <property type="entry name" value="HLYD FAMILY OF SECRETION PROTEINS"/>
    <property type="match status" value="1"/>
</dbReference>
<evidence type="ECO:0000256" key="2">
    <source>
        <dbReference type="SAM" id="SignalP"/>
    </source>
</evidence>
<name>A0A844WE57_9RHOB</name>
<dbReference type="SUPFAM" id="SSF111369">
    <property type="entry name" value="HlyD-like secretion proteins"/>
    <property type="match status" value="1"/>
</dbReference>
<dbReference type="InterPro" id="IPR006143">
    <property type="entry name" value="RND_pump_MFP"/>
</dbReference>
<dbReference type="Gene3D" id="2.40.50.100">
    <property type="match status" value="1"/>
</dbReference>
<evidence type="ECO:0000259" key="3">
    <source>
        <dbReference type="Pfam" id="PF25954"/>
    </source>
</evidence>
<sequence>MRSVRRAGLILAILPLSALPHGAAALDIRSCTVAPSQVIDVAVEIPGLIAEISVDRGSTVKAGDVLLRLRDSSIRSQVALAKRRAEDDTQIAGVEKRIEVIEGQLERVRSLFQRNLIAQREVDGVEADLIALYQERDRLTIEKDMAAIELLRVQDMMAQRTIRSPIDGLVTDRSADPGEYASEQKPVMTIAALDPLHVGIYVPQSVAGQLKIGDEVPIYLDTAPDTALMARVDVIDRVFDAASGTFGVRLVLPNPDGSLPAGIRCRAQL</sequence>
<feature type="domain" description="CusB-like beta-barrel" evidence="3">
    <location>
        <begin position="200"/>
        <end position="268"/>
    </location>
</feature>
<protein>
    <submittedName>
        <fullName evidence="5">Efflux RND transporter periplasmic adaptor subunit</fullName>
    </submittedName>
</protein>
<keyword evidence="6" id="KW-1185">Reference proteome</keyword>
<comment type="similarity">
    <text evidence="1">Belongs to the membrane fusion protein (MFP) (TC 8.A.1) family.</text>
</comment>
<comment type="caution">
    <text evidence="5">The sequence shown here is derived from an EMBL/GenBank/DDBJ whole genome shotgun (WGS) entry which is preliminary data.</text>
</comment>
<dbReference type="Proteomes" id="UP000443843">
    <property type="component" value="Unassembled WGS sequence"/>
</dbReference>
<dbReference type="Pfam" id="PF25954">
    <property type="entry name" value="Beta-barrel_RND_2"/>
    <property type="match status" value="1"/>
</dbReference>